<name>A0A9J6P361_9CLOT</name>
<gene>
    <name evidence="2" type="ORF">KDK92_15780</name>
</gene>
<protein>
    <submittedName>
        <fullName evidence="2">Pyridoxamine 5'-phosphate oxidase family protein</fullName>
    </submittedName>
</protein>
<dbReference type="SUPFAM" id="SSF50475">
    <property type="entry name" value="FMN-binding split barrel"/>
    <property type="match status" value="1"/>
</dbReference>
<comment type="caution">
    <text evidence="2">The sequence shown here is derived from an EMBL/GenBank/DDBJ whole genome shotgun (WGS) entry which is preliminary data.</text>
</comment>
<evidence type="ECO:0000313" key="3">
    <source>
        <dbReference type="Proteomes" id="UP001056429"/>
    </source>
</evidence>
<dbReference type="EMBL" id="JAGSOJ010000003">
    <property type="protein sequence ID" value="MCM1991194.1"/>
    <property type="molecule type" value="Genomic_DNA"/>
</dbReference>
<dbReference type="PANTHER" id="PTHR34818">
    <property type="entry name" value="PROTEIN BLI-3"/>
    <property type="match status" value="1"/>
</dbReference>
<reference evidence="2" key="2">
    <citation type="submission" date="2021-04" db="EMBL/GenBank/DDBJ databases">
        <authorList>
            <person name="Dong X."/>
        </authorList>
    </citation>
    <scope>NUCLEOTIDE SEQUENCE</scope>
    <source>
        <strain evidence="2">ZWT</strain>
    </source>
</reference>
<dbReference type="Pfam" id="PF01243">
    <property type="entry name" value="PNPOx_N"/>
    <property type="match status" value="1"/>
</dbReference>
<dbReference type="PANTHER" id="PTHR34818:SF1">
    <property type="entry name" value="PROTEIN BLI-3"/>
    <property type="match status" value="1"/>
</dbReference>
<dbReference type="InterPro" id="IPR052917">
    <property type="entry name" value="Stress-Dev_Protein"/>
</dbReference>
<dbReference type="Proteomes" id="UP001056429">
    <property type="component" value="Unassembled WGS sequence"/>
</dbReference>
<dbReference type="InterPro" id="IPR012349">
    <property type="entry name" value="Split_barrel_FMN-bd"/>
</dbReference>
<organism evidence="2 3">
    <name type="scientific">Oceanirhabdus seepicola</name>
    <dbReference type="NCBI Taxonomy" id="2828781"/>
    <lineage>
        <taxon>Bacteria</taxon>
        <taxon>Bacillati</taxon>
        <taxon>Bacillota</taxon>
        <taxon>Clostridia</taxon>
        <taxon>Eubacteriales</taxon>
        <taxon>Clostridiaceae</taxon>
        <taxon>Oceanirhabdus</taxon>
    </lineage>
</organism>
<accession>A0A9J6P361</accession>
<evidence type="ECO:0000259" key="1">
    <source>
        <dbReference type="Pfam" id="PF01243"/>
    </source>
</evidence>
<keyword evidence="3" id="KW-1185">Reference proteome</keyword>
<proteinExistence type="predicted"/>
<dbReference type="InterPro" id="IPR011576">
    <property type="entry name" value="Pyridox_Oxase_N"/>
</dbReference>
<dbReference type="RefSeq" id="WP_250860302.1">
    <property type="nucleotide sequence ID" value="NZ_JAGSOJ010000003.1"/>
</dbReference>
<dbReference type="Gene3D" id="2.30.110.10">
    <property type="entry name" value="Electron Transport, Fmn-binding Protein, Chain A"/>
    <property type="match status" value="1"/>
</dbReference>
<feature type="domain" description="Pyridoxamine 5'-phosphate oxidase N-terminal" evidence="1">
    <location>
        <begin position="3"/>
        <end position="111"/>
    </location>
</feature>
<sequence>MSKVVEYLNKNRVGQFATIKDGQVVMRPFHFIFEKDGKFIFGTANDKEVFKELKANPTAGFAVMGDDMKWLRLRGKVEFSDSQELKDEMFEYEPLLKSVYKSSDNPRFEAFCIYDGVASLHGGLGNVIEEIKF</sequence>
<dbReference type="AlphaFoldDB" id="A0A9J6P361"/>
<reference evidence="2" key="1">
    <citation type="journal article" date="2021" name="mSystems">
        <title>Bacteria and Archaea Synergistically Convert Glycine Betaine to Biogenic Methane in the Formosa Cold Seep of the South China Sea.</title>
        <authorList>
            <person name="Li L."/>
            <person name="Zhang W."/>
            <person name="Zhang S."/>
            <person name="Song L."/>
            <person name="Sun Q."/>
            <person name="Zhang H."/>
            <person name="Xiang H."/>
            <person name="Dong X."/>
        </authorList>
    </citation>
    <scope>NUCLEOTIDE SEQUENCE</scope>
    <source>
        <strain evidence="2">ZWT</strain>
    </source>
</reference>
<evidence type="ECO:0000313" key="2">
    <source>
        <dbReference type="EMBL" id="MCM1991194.1"/>
    </source>
</evidence>